<feature type="transmembrane region" description="Helical" evidence="5">
    <location>
        <begin position="79"/>
        <end position="96"/>
    </location>
</feature>
<dbReference type="Pfam" id="PF13515">
    <property type="entry name" value="FUSC_2"/>
    <property type="match status" value="1"/>
</dbReference>
<comment type="caution">
    <text evidence="7">The sequence shown here is derived from an EMBL/GenBank/DDBJ whole genome shotgun (WGS) entry which is preliminary data.</text>
</comment>
<keyword evidence="8" id="KW-1185">Reference proteome</keyword>
<feature type="transmembrane region" description="Helical" evidence="5">
    <location>
        <begin position="102"/>
        <end position="122"/>
    </location>
</feature>
<comment type="subcellular location">
    <subcellularLocation>
        <location evidence="1">Membrane</location>
        <topology evidence="1">Multi-pass membrane protein</topology>
    </subcellularLocation>
</comment>
<feature type="transmembrane region" description="Helical" evidence="5">
    <location>
        <begin position="263"/>
        <end position="289"/>
    </location>
</feature>
<sequence length="368" mass="38913">MSALMQRYVPRTRRVIRSLIQLHPAPWRWKVGLEAGLALGLPLGLFTVLGHQGWGLQAALGAFTALYGASLSRRDRMDLLPLVAAGLVLASGLGVACTSSLWLSNASLVVVSAVACVVALGFRLGPPGPMMFVLVSAVSAHLARPKELGGAGLPGLPLVGLVAVGAALAYLVIIAPLLLPSVRQRHGPPSGLRVLYPRFKLDREAALMALRVVVAVLITSLVSSPLGAHRTYWVVLSAVAVLQASASRRLTTIRAVQRMMGTLLGIGVFELLTLKQPSGLWLVALLMLLQAATEVVVARNYALALLFITPMALLNSTAGHPGNTLISVEGRVFDTLLGATIALLLFWLSEGLVRRLPLFSQAKPSDAP</sequence>
<feature type="transmembrane region" description="Helical" evidence="5">
    <location>
        <begin position="156"/>
        <end position="179"/>
    </location>
</feature>
<evidence type="ECO:0000313" key="7">
    <source>
        <dbReference type="EMBL" id="MBB6058806.1"/>
    </source>
</evidence>
<evidence type="ECO:0000259" key="6">
    <source>
        <dbReference type="Pfam" id="PF13515"/>
    </source>
</evidence>
<dbReference type="GO" id="GO:0016020">
    <property type="term" value="C:membrane"/>
    <property type="evidence" value="ECO:0007669"/>
    <property type="project" value="UniProtKB-SubCell"/>
</dbReference>
<protein>
    <recommendedName>
        <fullName evidence="6">Integral membrane bound transporter domain-containing protein</fullName>
    </recommendedName>
</protein>
<evidence type="ECO:0000256" key="4">
    <source>
        <dbReference type="ARBA" id="ARBA00023136"/>
    </source>
</evidence>
<dbReference type="RefSeq" id="WP_183403020.1">
    <property type="nucleotide sequence ID" value="NZ_JACHGG010000002.1"/>
</dbReference>
<feature type="transmembrane region" description="Helical" evidence="5">
    <location>
        <begin position="31"/>
        <end position="48"/>
    </location>
</feature>
<feature type="transmembrane region" description="Helical" evidence="5">
    <location>
        <begin position="332"/>
        <end position="349"/>
    </location>
</feature>
<keyword evidence="3 5" id="KW-1133">Transmembrane helix</keyword>
<evidence type="ECO:0000256" key="5">
    <source>
        <dbReference type="SAM" id="Phobius"/>
    </source>
</evidence>
<evidence type="ECO:0000256" key="3">
    <source>
        <dbReference type="ARBA" id="ARBA00022989"/>
    </source>
</evidence>
<reference evidence="7 8" key="1">
    <citation type="submission" date="2020-08" db="EMBL/GenBank/DDBJ databases">
        <title>Genomic Encyclopedia of Type Strains, Phase IV (KMG-IV): sequencing the most valuable type-strain genomes for metagenomic binning, comparative biology and taxonomic classification.</title>
        <authorList>
            <person name="Goeker M."/>
        </authorList>
    </citation>
    <scope>NUCLEOTIDE SEQUENCE [LARGE SCALE GENOMIC DNA]</scope>
    <source>
        <strain evidence="7 8">DSM 26718</strain>
    </source>
</reference>
<dbReference type="EMBL" id="JACHGG010000002">
    <property type="protein sequence ID" value="MBB6058806.1"/>
    <property type="molecule type" value="Genomic_DNA"/>
</dbReference>
<feature type="transmembrane region" description="Helical" evidence="5">
    <location>
        <begin position="205"/>
        <end position="226"/>
    </location>
</feature>
<keyword evidence="2 5" id="KW-0812">Transmembrane</keyword>
<accession>A0A7W9WBX8</accession>
<dbReference type="InterPro" id="IPR049453">
    <property type="entry name" value="Memb_transporter_dom"/>
</dbReference>
<evidence type="ECO:0000256" key="1">
    <source>
        <dbReference type="ARBA" id="ARBA00004141"/>
    </source>
</evidence>
<evidence type="ECO:0000256" key="2">
    <source>
        <dbReference type="ARBA" id="ARBA00022692"/>
    </source>
</evidence>
<feature type="domain" description="Integral membrane bound transporter" evidence="6">
    <location>
        <begin position="221"/>
        <end position="344"/>
    </location>
</feature>
<name>A0A7W9WBX8_9BACT</name>
<dbReference type="AlphaFoldDB" id="A0A7W9WBX8"/>
<proteinExistence type="predicted"/>
<dbReference type="Proteomes" id="UP000532746">
    <property type="component" value="Unassembled WGS sequence"/>
</dbReference>
<organism evidence="7 8">
    <name type="scientific">Hymenobacter luteus</name>
    <dbReference type="NCBI Taxonomy" id="1411122"/>
    <lineage>
        <taxon>Bacteria</taxon>
        <taxon>Pseudomonadati</taxon>
        <taxon>Bacteroidota</taxon>
        <taxon>Cytophagia</taxon>
        <taxon>Cytophagales</taxon>
        <taxon>Hymenobacteraceae</taxon>
        <taxon>Hymenobacter</taxon>
    </lineage>
</organism>
<keyword evidence="4 5" id="KW-0472">Membrane</keyword>
<gene>
    <name evidence="7" type="ORF">HNQ93_001652</name>
</gene>
<evidence type="ECO:0000313" key="8">
    <source>
        <dbReference type="Proteomes" id="UP000532746"/>
    </source>
</evidence>
<feature type="transmembrane region" description="Helical" evidence="5">
    <location>
        <begin position="301"/>
        <end position="320"/>
    </location>
</feature>